<dbReference type="InterPro" id="IPR006657">
    <property type="entry name" value="MoPterin_dinucl-bd_dom"/>
</dbReference>
<sequence>MAKQVVTVCPYCGAGCLMTLTVEAGKIKKVSPFGKGDRFLCAKGKKIMDFVYSPLRLDAPLVRQGDTFKRVSWGEALDIVASRLSEIKDKYGPDSIGFMGSGCFTNEELYIYQKFVRAVMGTNNIDSCARICHIPSLKALMKSIGSATMSNTMDEISNTEVIFIAGYNPEVCHPRLYHRQIKAAKKKGSKIIVMDPRITSVAEMADVFLQLKPGTEVPILNSMANIIIQEDLVDELFIQRRTEGYDELKRQVEKYSPEYAAKISDVPAMSIIAGARLYAASRNSVILWGMGMTQHICGVDNVSALINLALLTGNIGRPNTGLSPVRGQNNVQGASFIGALPDVFPGYKQVTDPAAQEWFKSLWGVASLPEEPGRTSTVFLPGVLEGKTKALYISGENPAVSQANLNLIRKALAEVEFLVVQEVFMTETAQFADVILPACTFAEKGGTYIRLDRAVQLLNPAVSPAGESLPDWKIIQMLASKMGYGNLFPYHSEFDIHEELRKAVPDLAGITYERLQDGNAIHMPCPDPSHPGVLVRYTDVFPRPGGRALFVPVDFTPPAESPDEEYPFTLTTGRDARHFNTSTIACPRERAGRAYLEIHPQDAEALGLSDGDAIEAVSRRGKVVLEAKITERVRPGVTFAPLRRCCESSINLLTGNALDPVAKTPEYKVSAIKLNQVKQKPPCPSEGAPRAWAPGQPYRARRHFRMQIARGTRISGSAKFRFSE</sequence>
<reference evidence="7 8" key="2">
    <citation type="journal article" date="2008" name="Science">
        <title>Environmental genomics reveals a single-species ecosystem deep within Earth.</title>
        <authorList>
            <person name="Chivian D."/>
            <person name="Brodie E.L."/>
            <person name="Alm E.J."/>
            <person name="Culley D.E."/>
            <person name="Dehal P.S."/>
            <person name="Desantis T.Z."/>
            <person name="Gihring T.M."/>
            <person name="Lapidus A."/>
            <person name="Lin L.H."/>
            <person name="Lowry S.R."/>
            <person name="Moser D.P."/>
            <person name="Richardson P.M."/>
            <person name="Southam G."/>
            <person name="Wanger G."/>
            <person name="Pratt L.M."/>
            <person name="Andersen G.L."/>
            <person name="Hazen T.C."/>
            <person name="Brockman F.J."/>
            <person name="Arkin A.P."/>
            <person name="Onstott T.C."/>
        </authorList>
    </citation>
    <scope>NUCLEOTIDE SEQUENCE [LARGE SCALE GENOMIC DNA]</scope>
    <source>
        <strain evidence="7 8">MP104C</strain>
    </source>
</reference>
<organism evidence="7 8">
    <name type="scientific">Desulforudis audaxviator (strain MP104C)</name>
    <dbReference type="NCBI Taxonomy" id="477974"/>
    <lineage>
        <taxon>Bacteria</taxon>
        <taxon>Bacillati</taxon>
        <taxon>Bacillota</taxon>
        <taxon>Clostridia</taxon>
        <taxon>Thermoanaerobacterales</taxon>
        <taxon>Candidatus Desulforudaceae</taxon>
        <taxon>Candidatus Desulforudis</taxon>
    </lineage>
</organism>
<dbReference type="Pfam" id="PF00384">
    <property type="entry name" value="Molybdopterin"/>
    <property type="match status" value="1"/>
</dbReference>
<proteinExistence type="predicted"/>
<dbReference type="Proteomes" id="UP000008544">
    <property type="component" value="Chromosome"/>
</dbReference>
<reference evidence="8" key="1">
    <citation type="submission" date="2007-10" db="EMBL/GenBank/DDBJ databases">
        <title>Complete sequence of chromosome of Desulforudis audaxviator MP104C.</title>
        <authorList>
            <person name="Copeland A."/>
            <person name="Lucas S."/>
            <person name="Lapidus A."/>
            <person name="Barry K."/>
            <person name="Glavina del Rio T."/>
            <person name="Dalin E."/>
            <person name="Tice H."/>
            <person name="Bruce D."/>
            <person name="Pitluck S."/>
            <person name="Lowry S.R."/>
            <person name="Larimer F."/>
            <person name="Land M.L."/>
            <person name="Hauser L."/>
            <person name="Kyrpides N."/>
            <person name="Ivanova N.N."/>
            <person name="Richardson P."/>
        </authorList>
    </citation>
    <scope>NUCLEOTIDE SEQUENCE [LARGE SCALE GENOMIC DNA]</scope>
    <source>
        <strain evidence="8">MP104C</strain>
    </source>
</reference>
<keyword evidence="2" id="KW-0479">Metal-binding</keyword>
<keyword evidence="5" id="KW-0411">Iron-sulfur</keyword>
<evidence type="ECO:0000256" key="5">
    <source>
        <dbReference type="ARBA" id="ARBA00023014"/>
    </source>
</evidence>
<dbReference type="GO" id="GO:0003954">
    <property type="term" value="F:NADH dehydrogenase activity"/>
    <property type="evidence" value="ECO:0007669"/>
    <property type="project" value="TreeGrafter"/>
</dbReference>
<dbReference type="NCBIfam" id="TIGR01591">
    <property type="entry name" value="Fdh-alpha"/>
    <property type="match status" value="1"/>
</dbReference>
<dbReference type="HOGENOM" id="CLU_000422_4_0_9"/>
<dbReference type="PROSITE" id="PS00490">
    <property type="entry name" value="MOLYBDOPTERIN_PROK_2"/>
    <property type="match status" value="1"/>
</dbReference>
<keyword evidence="3" id="KW-0560">Oxidoreductase</keyword>
<evidence type="ECO:0000256" key="1">
    <source>
        <dbReference type="ARBA" id="ARBA00022485"/>
    </source>
</evidence>
<name>B1I1P1_DESAP</name>
<dbReference type="PANTHER" id="PTHR43105:SF14">
    <property type="entry name" value="FORMATE DEHYDROGENASE H"/>
    <property type="match status" value="1"/>
</dbReference>
<dbReference type="Gene3D" id="2.40.40.20">
    <property type="match status" value="1"/>
</dbReference>
<feature type="domain" description="4Fe-4S Mo/W bis-MGD-type" evidence="6">
    <location>
        <begin position="2"/>
        <end position="55"/>
    </location>
</feature>
<evidence type="ECO:0000259" key="6">
    <source>
        <dbReference type="PROSITE" id="PS51669"/>
    </source>
</evidence>
<dbReference type="PANTHER" id="PTHR43105">
    <property type="entry name" value="RESPIRATORY NITRATE REDUCTASE"/>
    <property type="match status" value="1"/>
</dbReference>
<dbReference type="SUPFAM" id="SSF50692">
    <property type="entry name" value="ADC-like"/>
    <property type="match status" value="1"/>
</dbReference>
<dbReference type="STRING" id="477974.Daud_0104"/>
<dbReference type="eggNOG" id="COG3383">
    <property type="taxonomic scope" value="Bacteria"/>
</dbReference>
<dbReference type="InterPro" id="IPR006656">
    <property type="entry name" value="Mopterin_OxRdtase"/>
</dbReference>
<dbReference type="GO" id="GO:0016020">
    <property type="term" value="C:membrane"/>
    <property type="evidence" value="ECO:0007669"/>
    <property type="project" value="TreeGrafter"/>
</dbReference>
<dbReference type="Gene3D" id="2.20.25.90">
    <property type="entry name" value="ADC-like domains"/>
    <property type="match status" value="1"/>
</dbReference>
<keyword evidence="1" id="KW-0004">4Fe-4S</keyword>
<protein>
    <submittedName>
        <fullName evidence="7">Formate dehydrogenase, alpha subunit</fullName>
    </submittedName>
</protein>
<dbReference type="InterPro" id="IPR009010">
    <property type="entry name" value="Asp_de-COase-like_dom_sf"/>
</dbReference>
<dbReference type="RefSeq" id="WP_012301266.1">
    <property type="nucleotide sequence ID" value="NC_010424.1"/>
</dbReference>
<dbReference type="KEGG" id="dau:Daud_0104"/>
<dbReference type="Gene3D" id="3.40.50.740">
    <property type="match status" value="1"/>
</dbReference>
<dbReference type="Pfam" id="PF01568">
    <property type="entry name" value="Molydop_binding"/>
    <property type="match status" value="1"/>
</dbReference>
<evidence type="ECO:0000256" key="4">
    <source>
        <dbReference type="ARBA" id="ARBA00023004"/>
    </source>
</evidence>
<dbReference type="GO" id="GO:0043546">
    <property type="term" value="F:molybdopterin cofactor binding"/>
    <property type="evidence" value="ECO:0007669"/>
    <property type="project" value="InterPro"/>
</dbReference>
<dbReference type="GO" id="GO:0015942">
    <property type="term" value="P:formate metabolic process"/>
    <property type="evidence" value="ECO:0007669"/>
    <property type="project" value="InterPro"/>
</dbReference>
<dbReference type="GO" id="GO:0046872">
    <property type="term" value="F:metal ion binding"/>
    <property type="evidence" value="ECO:0007669"/>
    <property type="project" value="UniProtKB-KW"/>
</dbReference>
<dbReference type="Gene3D" id="3.40.228.10">
    <property type="entry name" value="Dimethylsulfoxide Reductase, domain 2"/>
    <property type="match status" value="1"/>
</dbReference>
<evidence type="ECO:0000256" key="2">
    <source>
        <dbReference type="ARBA" id="ARBA00022723"/>
    </source>
</evidence>
<keyword evidence="4" id="KW-0408">Iron</keyword>
<dbReference type="InterPro" id="IPR041924">
    <property type="entry name" value="Formate_Dh-H_N"/>
</dbReference>
<dbReference type="GO" id="GO:0022904">
    <property type="term" value="P:respiratory electron transport chain"/>
    <property type="evidence" value="ECO:0007669"/>
    <property type="project" value="TreeGrafter"/>
</dbReference>
<accession>B1I1P1</accession>
<dbReference type="PIRSF" id="PIRSF000144">
    <property type="entry name" value="CbbBc"/>
    <property type="match status" value="1"/>
</dbReference>
<dbReference type="SUPFAM" id="SSF53706">
    <property type="entry name" value="Formate dehydrogenase/DMSO reductase, domains 1-3"/>
    <property type="match status" value="1"/>
</dbReference>
<dbReference type="GO" id="GO:0051539">
    <property type="term" value="F:4 iron, 4 sulfur cluster binding"/>
    <property type="evidence" value="ECO:0007669"/>
    <property type="project" value="UniProtKB-KW"/>
</dbReference>
<evidence type="ECO:0000313" key="8">
    <source>
        <dbReference type="Proteomes" id="UP000008544"/>
    </source>
</evidence>
<dbReference type="AlphaFoldDB" id="B1I1P1"/>
<dbReference type="Pfam" id="PF04879">
    <property type="entry name" value="Molybdop_Fe4S4"/>
    <property type="match status" value="1"/>
</dbReference>
<dbReference type="EMBL" id="CP000860">
    <property type="protein sequence ID" value="ACA58672.1"/>
    <property type="molecule type" value="Genomic_DNA"/>
</dbReference>
<keyword evidence="8" id="KW-1185">Reference proteome</keyword>
<dbReference type="CDD" id="cd02753">
    <property type="entry name" value="MopB_Formate-Dh-H"/>
    <property type="match status" value="1"/>
</dbReference>
<dbReference type="GO" id="GO:0008863">
    <property type="term" value="F:formate dehydrogenase (NAD+) activity"/>
    <property type="evidence" value="ECO:0007669"/>
    <property type="project" value="InterPro"/>
</dbReference>
<evidence type="ECO:0000313" key="7">
    <source>
        <dbReference type="EMBL" id="ACA58672.1"/>
    </source>
</evidence>
<dbReference type="SMART" id="SM00926">
    <property type="entry name" value="Molybdop_Fe4S4"/>
    <property type="match status" value="1"/>
</dbReference>
<dbReference type="InterPro" id="IPR006655">
    <property type="entry name" value="Mopterin_OxRdtase_prok_CS"/>
</dbReference>
<dbReference type="InterPro" id="IPR050123">
    <property type="entry name" value="Prok_molybdopt-oxidoreductase"/>
</dbReference>
<gene>
    <name evidence="7" type="ordered locus">Daud_0104</name>
</gene>
<dbReference type="PROSITE" id="PS51669">
    <property type="entry name" value="4FE4S_MOW_BIS_MGD"/>
    <property type="match status" value="1"/>
</dbReference>
<evidence type="ECO:0000256" key="3">
    <source>
        <dbReference type="ARBA" id="ARBA00023002"/>
    </source>
</evidence>
<dbReference type="InterPro" id="IPR006478">
    <property type="entry name" value="Formate_DH_asu"/>
</dbReference>
<dbReference type="InterPro" id="IPR006963">
    <property type="entry name" value="Mopterin_OxRdtase_4Fe-4S_dom"/>
</dbReference>
<dbReference type="OrthoDB" id="9803192at2"/>